<feature type="region of interest" description="Disordered" evidence="1">
    <location>
        <begin position="1"/>
        <end position="23"/>
    </location>
</feature>
<dbReference type="GeneID" id="77936369"/>
<keyword evidence="3" id="KW-1185">Reference proteome</keyword>
<protein>
    <submittedName>
        <fullName evidence="2">Uncharacterized protein</fullName>
    </submittedName>
</protein>
<evidence type="ECO:0000256" key="1">
    <source>
        <dbReference type="SAM" id="MobiDB-lite"/>
    </source>
</evidence>
<dbReference type="EMBL" id="MN183282">
    <property type="protein sequence ID" value="QED11497.1"/>
    <property type="molecule type" value="Genomic_DNA"/>
</dbReference>
<proteinExistence type="predicted"/>
<reference evidence="2 3" key="1">
    <citation type="submission" date="2019-07" db="EMBL/GenBank/DDBJ databases">
        <authorList>
            <person name="Abdullah A."/>
            <person name="Lima G.C."/>
            <person name="Cuneo C.K."/>
            <person name="Ennest D.C."/>
            <person name="Fritz K.J."/>
            <person name="Johnson B.T."/>
            <person name="Larson S.M."/>
            <person name="Lemunyete M.N."/>
            <person name="Murray M.B."/>
            <person name="Osmond D.E."/>
            <person name="Patras K.A."/>
            <person name="Ransibrahmanakul S."/>
            <person name="Simpson K.A."/>
            <person name="Thull B.S."/>
            <person name="Wetzel S."/>
            <person name="Bonilla J.A."/>
            <person name="Klyczek K."/>
            <person name="Garlena R.A."/>
            <person name="Russell D.A."/>
            <person name="Pope W.H."/>
            <person name="Jacobs-Sera D."/>
            <person name="Hatfull G.F."/>
        </authorList>
    </citation>
    <scope>NUCLEOTIDE SEQUENCE [LARGE SCALE GENOMIC DNA]</scope>
</reference>
<sequence length="112" mass="12626">MASSRKPDEPIKPRRPAAKTPEARERQLIALAFDVAEKQMLDGTASAQVITHYLKMGTPRERLERKKLEEENALLRAKVEGMASAARVEELYEGAIRAMRAYSGQEVEEDEN</sequence>
<accession>A0A5B8WIB2</accession>
<dbReference type="Proteomes" id="UP000321915">
    <property type="component" value="Segment"/>
</dbReference>
<name>A0A5B8WIB2_9CAUD</name>
<dbReference type="KEGG" id="vg:77936369"/>
<dbReference type="RefSeq" id="YP_010660372.1">
    <property type="nucleotide sequence ID" value="NC_070877.1"/>
</dbReference>
<organism evidence="2 3">
    <name type="scientific">Arthrobacter phage Qui</name>
    <dbReference type="NCBI Taxonomy" id="2603260"/>
    <lineage>
        <taxon>Viruses</taxon>
        <taxon>Duplodnaviria</taxon>
        <taxon>Heunggongvirae</taxon>
        <taxon>Uroviricota</taxon>
        <taxon>Caudoviricetes</taxon>
        <taxon>Quivirus</taxon>
        <taxon>Quivirus qui</taxon>
    </lineage>
</organism>
<gene>
    <name evidence="2" type="primary">6</name>
    <name evidence="2" type="ORF">SEA_QUI_6</name>
</gene>
<feature type="compositionally biased region" description="Basic and acidic residues" evidence="1">
    <location>
        <begin position="1"/>
        <end position="12"/>
    </location>
</feature>
<evidence type="ECO:0000313" key="3">
    <source>
        <dbReference type="Proteomes" id="UP000321915"/>
    </source>
</evidence>
<evidence type="ECO:0000313" key="2">
    <source>
        <dbReference type="EMBL" id="QED11497.1"/>
    </source>
</evidence>